<reference evidence="2 3" key="1">
    <citation type="submission" date="2022-11" db="EMBL/GenBank/DDBJ databases">
        <title>Whole genome sequence of Eschrichtius robustus ER-17-0199.</title>
        <authorList>
            <person name="Bruniche-Olsen A."/>
            <person name="Black A.N."/>
            <person name="Fields C.J."/>
            <person name="Walden K."/>
            <person name="Dewoody J.A."/>
        </authorList>
    </citation>
    <scope>NUCLEOTIDE SEQUENCE [LARGE SCALE GENOMIC DNA]</scope>
    <source>
        <strain evidence="2">ER-17-0199</strain>
        <tissue evidence="2">Blubber</tissue>
    </source>
</reference>
<dbReference type="EMBL" id="JAIQCJ010001425">
    <property type="protein sequence ID" value="KAJ8789553.1"/>
    <property type="molecule type" value="Genomic_DNA"/>
</dbReference>
<feature type="compositionally biased region" description="Basic residues" evidence="1">
    <location>
        <begin position="146"/>
        <end position="155"/>
    </location>
</feature>
<dbReference type="AlphaFoldDB" id="A0AB34HE81"/>
<accession>A0AB34HE81</accession>
<feature type="region of interest" description="Disordered" evidence="1">
    <location>
        <begin position="75"/>
        <end position="166"/>
    </location>
</feature>
<sequence>MQPSSVKALKTSLQLETLLKTVETAPTVSCGMSSGTGGRTAMPRSVSSSRLFGCYRQGSAEGQHTACACRTHARRREEGGSHPQGMHPASERARQQTWDRRHSRSGTSSTQGDRGVNDSFRHLHPSGDSTGGKSARMICVVSRRTDKGKRKREKMKRAADPNAETQRAVATRLPSHQKLVRSHQRCGLVRCTPAWPRTSFPSPFPSRDVTSCHQWKEHIEVLHPFFVVDSVASEGDRAHAGRSLLTSNAQLNCSETPAMQELHLIAPAQAGRALTKLVQREDLTPGGSERTADKAGQEAKQPVFFRKSAKSLLAKEVEQGPGVQWSFLLL</sequence>
<dbReference type="Proteomes" id="UP001159641">
    <property type="component" value="Unassembled WGS sequence"/>
</dbReference>
<protein>
    <submittedName>
        <fullName evidence="2">Uncharacterized protein</fullName>
    </submittedName>
</protein>
<evidence type="ECO:0000313" key="3">
    <source>
        <dbReference type="Proteomes" id="UP001159641"/>
    </source>
</evidence>
<organism evidence="2 3">
    <name type="scientific">Eschrichtius robustus</name>
    <name type="common">California gray whale</name>
    <name type="synonym">Eschrichtius gibbosus</name>
    <dbReference type="NCBI Taxonomy" id="9764"/>
    <lineage>
        <taxon>Eukaryota</taxon>
        <taxon>Metazoa</taxon>
        <taxon>Chordata</taxon>
        <taxon>Craniata</taxon>
        <taxon>Vertebrata</taxon>
        <taxon>Euteleostomi</taxon>
        <taxon>Mammalia</taxon>
        <taxon>Eutheria</taxon>
        <taxon>Laurasiatheria</taxon>
        <taxon>Artiodactyla</taxon>
        <taxon>Whippomorpha</taxon>
        <taxon>Cetacea</taxon>
        <taxon>Mysticeti</taxon>
        <taxon>Eschrichtiidae</taxon>
        <taxon>Eschrichtius</taxon>
    </lineage>
</organism>
<keyword evidence="3" id="KW-1185">Reference proteome</keyword>
<evidence type="ECO:0000313" key="2">
    <source>
        <dbReference type="EMBL" id="KAJ8789553.1"/>
    </source>
</evidence>
<gene>
    <name evidence="2" type="ORF">J1605_022080</name>
</gene>
<feature type="compositionally biased region" description="Basic and acidic residues" evidence="1">
    <location>
        <begin position="89"/>
        <end position="100"/>
    </location>
</feature>
<comment type="caution">
    <text evidence="2">The sequence shown here is derived from an EMBL/GenBank/DDBJ whole genome shotgun (WGS) entry which is preliminary data.</text>
</comment>
<proteinExistence type="predicted"/>
<evidence type="ECO:0000256" key="1">
    <source>
        <dbReference type="SAM" id="MobiDB-lite"/>
    </source>
</evidence>
<name>A0AB34HE81_ESCRO</name>
<feature type="region of interest" description="Disordered" evidence="1">
    <location>
        <begin position="280"/>
        <end position="300"/>
    </location>
</feature>